<keyword evidence="8" id="KW-1185">Reference proteome</keyword>
<dbReference type="GeneID" id="6009061"/>
<dbReference type="AlphaFoldDB" id="A8NCM9"/>
<dbReference type="VEuPathDB" id="FungiDB:CC1G_03587"/>
<dbReference type="PANTHER" id="PTHR35201:SF4">
    <property type="entry name" value="BETA-PINACENE SYNTHASE-RELATED"/>
    <property type="match status" value="1"/>
</dbReference>
<dbReference type="GO" id="GO:0008299">
    <property type="term" value="P:isoprenoid biosynthetic process"/>
    <property type="evidence" value="ECO:0007669"/>
    <property type="project" value="UniProtKB-ARBA"/>
</dbReference>
<dbReference type="Proteomes" id="UP000001861">
    <property type="component" value="Unassembled WGS sequence"/>
</dbReference>
<evidence type="ECO:0000256" key="6">
    <source>
        <dbReference type="RuleBase" id="RU366034"/>
    </source>
</evidence>
<comment type="cofactor">
    <cofactor evidence="1 6">
        <name>Mg(2+)</name>
        <dbReference type="ChEBI" id="CHEBI:18420"/>
    </cofactor>
</comment>
<dbReference type="eggNOG" id="ENOG502S2X0">
    <property type="taxonomic scope" value="Eukaryota"/>
</dbReference>
<dbReference type="KEGG" id="cci:CC1G_03587"/>
<dbReference type="Gene3D" id="1.10.600.10">
    <property type="entry name" value="Farnesyl Diphosphate Synthase"/>
    <property type="match status" value="1"/>
</dbReference>
<dbReference type="PANTHER" id="PTHR35201">
    <property type="entry name" value="TERPENE SYNTHASE"/>
    <property type="match status" value="1"/>
</dbReference>
<dbReference type="GO" id="GO:0010333">
    <property type="term" value="F:terpene synthase activity"/>
    <property type="evidence" value="ECO:0007669"/>
    <property type="project" value="InterPro"/>
</dbReference>
<comment type="caution">
    <text evidence="7">The sequence shown here is derived from an EMBL/GenBank/DDBJ whole genome shotgun (WGS) entry which is preliminary data.</text>
</comment>
<dbReference type="InterPro" id="IPR008949">
    <property type="entry name" value="Isoprenoid_synthase_dom_sf"/>
</dbReference>
<keyword evidence="3 6" id="KW-0479">Metal-binding</keyword>
<evidence type="ECO:0000256" key="5">
    <source>
        <dbReference type="ARBA" id="ARBA00023239"/>
    </source>
</evidence>
<evidence type="ECO:0000256" key="2">
    <source>
        <dbReference type="ARBA" id="ARBA00006333"/>
    </source>
</evidence>
<name>A8NCM9_COPC7</name>
<keyword evidence="5 6" id="KW-0456">Lyase</keyword>
<evidence type="ECO:0000256" key="4">
    <source>
        <dbReference type="ARBA" id="ARBA00022842"/>
    </source>
</evidence>
<dbReference type="InterPro" id="IPR034686">
    <property type="entry name" value="Terpene_cyclase-like_2"/>
</dbReference>
<dbReference type="OrthoDB" id="2861623at2759"/>
<keyword evidence="4 6" id="KW-0460">Magnesium</keyword>
<dbReference type="GO" id="GO:0046872">
    <property type="term" value="F:metal ion binding"/>
    <property type="evidence" value="ECO:0007669"/>
    <property type="project" value="UniProtKB-KW"/>
</dbReference>
<dbReference type="OMA" id="RVCNDFL"/>
<evidence type="ECO:0000256" key="3">
    <source>
        <dbReference type="ARBA" id="ARBA00022723"/>
    </source>
</evidence>
<dbReference type="Pfam" id="PF19086">
    <property type="entry name" value="Terpene_syn_C_2"/>
    <property type="match status" value="1"/>
</dbReference>
<dbReference type="RefSeq" id="XP_001832573.2">
    <property type="nucleotide sequence ID" value="XM_001832521.2"/>
</dbReference>
<dbReference type="EMBL" id="AACS02000009">
    <property type="protein sequence ID" value="EAU89322.2"/>
    <property type="molecule type" value="Genomic_DNA"/>
</dbReference>
<dbReference type="HOGENOM" id="CLU_707913_0_0_1"/>
<dbReference type="EC" id="4.2.3.-" evidence="6"/>
<evidence type="ECO:0000256" key="1">
    <source>
        <dbReference type="ARBA" id="ARBA00001946"/>
    </source>
</evidence>
<gene>
    <name evidence="7" type="ORF">CC1G_03587</name>
</gene>
<evidence type="ECO:0000313" key="7">
    <source>
        <dbReference type="EMBL" id="EAU89322.2"/>
    </source>
</evidence>
<comment type="similarity">
    <text evidence="2 6">Belongs to the terpene synthase family.</text>
</comment>
<accession>A8NCM9</accession>
<reference evidence="7 8" key="1">
    <citation type="journal article" date="2010" name="Proc. Natl. Acad. Sci. U.S.A.">
        <title>Insights into evolution of multicellular fungi from the assembled chromosomes of the mushroom Coprinopsis cinerea (Coprinus cinereus).</title>
        <authorList>
            <person name="Stajich J.E."/>
            <person name="Wilke S.K."/>
            <person name="Ahren D."/>
            <person name="Au C.H."/>
            <person name="Birren B.W."/>
            <person name="Borodovsky M."/>
            <person name="Burns C."/>
            <person name="Canback B."/>
            <person name="Casselton L.A."/>
            <person name="Cheng C.K."/>
            <person name="Deng J."/>
            <person name="Dietrich F.S."/>
            <person name="Fargo D.C."/>
            <person name="Farman M.L."/>
            <person name="Gathman A.C."/>
            <person name="Goldberg J."/>
            <person name="Guigo R."/>
            <person name="Hoegger P.J."/>
            <person name="Hooker J.B."/>
            <person name="Huggins A."/>
            <person name="James T.Y."/>
            <person name="Kamada T."/>
            <person name="Kilaru S."/>
            <person name="Kodira C."/>
            <person name="Kues U."/>
            <person name="Kupfer D."/>
            <person name="Kwan H.S."/>
            <person name="Lomsadze A."/>
            <person name="Li W."/>
            <person name="Lilly W.W."/>
            <person name="Ma L.J."/>
            <person name="Mackey A.J."/>
            <person name="Manning G."/>
            <person name="Martin F."/>
            <person name="Muraguchi H."/>
            <person name="Natvig D.O."/>
            <person name="Palmerini H."/>
            <person name="Ramesh M.A."/>
            <person name="Rehmeyer C.J."/>
            <person name="Roe B.A."/>
            <person name="Shenoy N."/>
            <person name="Stanke M."/>
            <person name="Ter-Hovhannisyan V."/>
            <person name="Tunlid A."/>
            <person name="Velagapudi R."/>
            <person name="Vision T.J."/>
            <person name="Zeng Q."/>
            <person name="Zolan M.E."/>
            <person name="Pukkila P.J."/>
        </authorList>
    </citation>
    <scope>NUCLEOTIDE SEQUENCE [LARGE SCALE GENOMIC DNA]</scope>
    <source>
        <strain evidence="8">Okayama-7 / 130 / ATCC MYA-4618 / FGSC 9003</strain>
    </source>
</reference>
<dbReference type="InParanoid" id="A8NCM9"/>
<sequence>MVNLSWYWQGQGNISKSIGPPSQTYTKSVLREQSMTFRMLALQSGLKSAASDHVSTSGSGILRFLSRILPANTTRRCSACCTEMSSLDATIHPVLNFEDKKIVLPDLVSHCNFKLRVSRHRKRITGETKRWLFKGDNLVGPARNKYHGLKAGLLTAMTYPDAAYPQLRLCNDFLTYLFHIDNLSDDMDNRGTWSTANEVLNSLYHPYTYHGQARVGRMTRDYWRRMILTASPGSQQRFIETFDFFFQSVTQQAIDRLTGEIPDLESYIALRRDTSGCKPCWALIEYANNLDLPDEVMDHPVVRSLGEAANDLVTWSNDIFSFNVEQSKGDTHNMIPVVMHQEGLDLQSAVDFVGEMLDHTSTCCGLESPLWLTPPLRIRRNAPRLYRVFL</sequence>
<evidence type="ECO:0000313" key="8">
    <source>
        <dbReference type="Proteomes" id="UP000001861"/>
    </source>
</evidence>
<proteinExistence type="inferred from homology"/>
<organism evidence="7 8">
    <name type="scientific">Coprinopsis cinerea (strain Okayama-7 / 130 / ATCC MYA-4618 / FGSC 9003)</name>
    <name type="common">Inky cap fungus</name>
    <name type="synonym">Hormographiella aspergillata</name>
    <dbReference type="NCBI Taxonomy" id="240176"/>
    <lineage>
        <taxon>Eukaryota</taxon>
        <taxon>Fungi</taxon>
        <taxon>Dikarya</taxon>
        <taxon>Basidiomycota</taxon>
        <taxon>Agaricomycotina</taxon>
        <taxon>Agaricomycetes</taxon>
        <taxon>Agaricomycetidae</taxon>
        <taxon>Agaricales</taxon>
        <taxon>Agaricineae</taxon>
        <taxon>Psathyrellaceae</taxon>
        <taxon>Coprinopsis</taxon>
    </lineage>
</organism>
<dbReference type="SUPFAM" id="SSF48576">
    <property type="entry name" value="Terpenoid synthases"/>
    <property type="match status" value="1"/>
</dbReference>
<protein>
    <recommendedName>
        <fullName evidence="6">Terpene synthase</fullName>
        <ecNumber evidence="6">4.2.3.-</ecNumber>
    </recommendedName>
</protein>